<gene>
    <name evidence="3" type="ORF">CHH72_14590</name>
</gene>
<accession>A0A268NX08</accession>
<dbReference type="Proteomes" id="UP000216207">
    <property type="component" value="Unassembled WGS sequence"/>
</dbReference>
<dbReference type="CDD" id="cd01106">
    <property type="entry name" value="HTH_TipAL-Mta"/>
    <property type="match status" value="1"/>
</dbReference>
<dbReference type="InterPro" id="IPR009061">
    <property type="entry name" value="DNA-bd_dom_put_sf"/>
</dbReference>
<evidence type="ECO:0000259" key="2">
    <source>
        <dbReference type="PROSITE" id="PS50937"/>
    </source>
</evidence>
<dbReference type="PROSITE" id="PS50937">
    <property type="entry name" value="HTH_MERR_2"/>
    <property type="match status" value="1"/>
</dbReference>
<dbReference type="EMBL" id="NPCC01000023">
    <property type="protein sequence ID" value="PAE88073.1"/>
    <property type="molecule type" value="Genomic_DNA"/>
</dbReference>
<dbReference type="Pfam" id="PF13411">
    <property type="entry name" value="MerR_1"/>
    <property type="match status" value="1"/>
</dbReference>
<dbReference type="GO" id="GO:0003677">
    <property type="term" value="F:DNA binding"/>
    <property type="evidence" value="ECO:0007669"/>
    <property type="project" value="UniProtKB-KW"/>
</dbReference>
<dbReference type="Gene3D" id="1.10.1660.10">
    <property type="match status" value="1"/>
</dbReference>
<sequence>MYTIGQLSKKTGVTVRTLDYYDEIDLLKPAGATEGGHRLYGDQEVMRLEQILALKYLGFSLEKIQFILREPPPSWETALTEQLLMVDEEKKRLDDLQRSLQGILYSIQIEKQVNWPLIFGVMQMFQQGEREAIKVLDRYMSQEEQEKMLSVNMDQQKLDRWVALIYEIRENLHELPDSPIAQKLAERWMEGTYEMFGRDDEFLGNAWNAIREESNGVMFYPMTKEVVDFISEAIKEKERKAGESNG</sequence>
<organism evidence="3 4">
    <name type="scientific">Shouchella clausii</name>
    <name type="common">Alkalihalobacillus clausii</name>
    <dbReference type="NCBI Taxonomy" id="79880"/>
    <lineage>
        <taxon>Bacteria</taxon>
        <taxon>Bacillati</taxon>
        <taxon>Bacillota</taxon>
        <taxon>Bacilli</taxon>
        <taxon>Bacillales</taxon>
        <taxon>Bacillaceae</taxon>
        <taxon>Shouchella</taxon>
    </lineage>
</organism>
<dbReference type="GO" id="GO:0003700">
    <property type="term" value="F:DNA-binding transcription factor activity"/>
    <property type="evidence" value="ECO:0007669"/>
    <property type="project" value="InterPro"/>
</dbReference>
<dbReference type="PANTHER" id="PTHR30204">
    <property type="entry name" value="REDOX-CYCLING DRUG-SENSING TRANSCRIPTIONAL ACTIVATOR SOXR"/>
    <property type="match status" value="1"/>
</dbReference>
<dbReference type="SMART" id="SM00422">
    <property type="entry name" value="HTH_MERR"/>
    <property type="match status" value="1"/>
</dbReference>
<dbReference type="RefSeq" id="WP_095236110.1">
    <property type="nucleotide sequence ID" value="NZ_NPCC01000023.1"/>
</dbReference>
<comment type="caution">
    <text evidence="3">The sequence shown here is derived from an EMBL/GenBank/DDBJ whole genome shotgun (WGS) entry which is preliminary data.</text>
</comment>
<evidence type="ECO:0000313" key="4">
    <source>
        <dbReference type="Proteomes" id="UP000216207"/>
    </source>
</evidence>
<proteinExistence type="predicted"/>
<keyword evidence="1" id="KW-0238">DNA-binding</keyword>
<feature type="domain" description="HTH merR-type" evidence="2">
    <location>
        <begin position="1"/>
        <end position="70"/>
    </location>
</feature>
<evidence type="ECO:0000313" key="3">
    <source>
        <dbReference type="EMBL" id="PAE88073.1"/>
    </source>
</evidence>
<dbReference type="PRINTS" id="PR00040">
    <property type="entry name" value="HTHMERR"/>
</dbReference>
<protein>
    <submittedName>
        <fullName evidence="3">MerR family transcriptional regulator</fullName>
    </submittedName>
</protein>
<name>A0A268NX08_SHOCL</name>
<dbReference type="InterPro" id="IPR000551">
    <property type="entry name" value="MerR-type_HTH_dom"/>
</dbReference>
<dbReference type="SUPFAM" id="SSF46955">
    <property type="entry name" value="Putative DNA-binding domain"/>
    <property type="match status" value="1"/>
</dbReference>
<reference evidence="3 4" key="1">
    <citation type="submission" date="2017-07" db="EMBL/GenBank/DDBJ databases">
        <title>Isolation and whole genome analysis of endospore-forming bacteria from heroin.</title>
        <authorList>
            <person name="Kalinowski J."/>
            <person name="Ahrens B."/>
            <person name="Al-Dilaimi A."/>
            <person name="Winkler A."/>
            <person name="Wibberg D."/>
            <person name="Schleenbecker U."/>
            <person name="Ruckert C."/>
            <person name="Wolfel R."/>
            <person name="Grass G."/>
        </authorList>
    </citation>
    <scope>NUCLEOTIDE SEQUENCE [LARGE SCALE GENOMIC DNA]</scope>
    <source>
        <strain evidence="3 4">7539</strain>
    </source>
</reference>
<evidence type="ECO:0000256" key="1">
    <source>
        <dbReference type="ARBA" id="ARBA00023125"/>
    </source>
</evidence>
<dbReference type="InterPro" id="IPR047057">
    <property type="entry name" value="MerR_fam"/>
</dbReference>
<dbReference type="AlphaFoldDB" id="A0A268NX08"/>
<dbReference type="PANTHER" id="PTHR30204:SF96">
    <property type="entry name" value="CHROMOSOME-ANCHORING PROTEIN RACA"/>
    <property type="match status" value="1"/>
</dbReference>